<dbReference type="InterPro" id="IPR050613">
    <property type="entry name" value="Sec_Metabolite_Reg"/>
</dbReference>
<dbReference type="AlphaFoldDB" id="G0SD61"/>
<evidence type="ECO:0000256" key="3">
    <source>
        <dbReference type="ARBA" id="ARBA00023242"/>
    </source>
</evidence>
<dbReference type="GO" id="GO:0005634">
    <property type="term" value="C:nucleus"/>
    <property type="evidence" value="ECO:0007669"/>
    <property type="project" value="UniProtKB-SubCell"/>
</dbReference>
<evidence type="ECO:0000313" key="5">
    <source>
        <dbReference type="EMBL" id="EGS19281.1"/>
    </source>
</evidence>
<evidence type="ECO:0000256" key="1">
    <source>
        <dbReference type="ARBA" id="ARBA00004123"/>
    </source>
</evidence>
<reference evidence="5 6" key="1">
    <citation type="journal article" date="2011" name="Cell">
        <title>Insight into structure and assembly of the nuclear pore complex by utilizing the genome of a eukaryotic thermophile.</title>
        <authorList>
            <person name="Amlacher S."/>
            <person name="Sarges P."/>
            <person name="Flemming D."/>
            <person name="van Noort V."/>
            <person name="Kunze R."/>
            <person name="Devos D.P."/>
            <person name="Arumugam M."/>
            <person name="Bork P."/>
            <person name="Hurt E."/>
        </authorList>
    </citation>
    <scope>NUCLEOTIDE SEQUENCE [LARGE SCALE GENOMIC DNA]</scope>
    <source>
        <strain evidence="6">DSM 1495 / CBS 144.50 / IMI 039719</strain>
    </source>
</reference>
<gene>
    <name evidence="5" type="ORF">CTHT_0059070</name>
</gene>
<dbReference type="RefSeq" id="XP_006696226.1">
    <property type="nucleotide sequence ID" value="XM_006696163.1"/>
</dbReference>
<dbReference type="CDD" id="cd12148">
    <property type="entry name" value="fungal_TF_MHR"/>
    <property type="match status" value="1"/>
</dbReference>
<evidence type="ECO:0000259" key="4">
    <source>
        <dbReference type="PROSITE" id="PS50048"/>
    </source>
</evidence>
<sequence>MASSPSPRSQRQSAASKANAEMPSNVCFPCHTGKRGCDKAVPYCSHCVQRNKADECYYIDLSLIGSDGIYNAISSANGIRGVAFRAVLDMFPKRQMVKHAIDAYFSGANTWFTIVDQPKFESQLESLWENPTPEMCALVLCMSLIATPPNVTTRVSRGNKEGTGTGNNPYHCAKAILVLVETNRTLTVEMLQAELLVALYELSHAMPREAYLTLNRCVHMAKACRWYTKAFWEGLGGNPRLKKLFSVLWWAIQYLDCLLHIGYDNPSYPMSTAAQPPDVVIPLPENINSRVPGSFGSPLGIGSSDYSQLDDLKMPLARSACFLWNVLQQPGEYSGMDSDATEMASRTNQMLSDRNPSNHAAVCTNLIALLKMWQPQWQPALLHGHNLDIPTSPLFPSDPDTAKLHAALTTTKTVISYICNEAALEITKSPSRLLTLSPSWAFAMYYAAVLLIQHGNAVLREANEADWFAKVGGLKQALEMVGRRWRIGGWYAERIGAMLGQTQTQRAGDFGVGVGERSRSFAR</sequence>
<dbReference type="eggNOG" id="ENOG502RP3U">
    <property type="taxonomic scope" value="Eukaryota"/>
</dbReference>
<dbReference type="InterPro" id="IPR007219">
    <property type="entry name" value="XnlR_reg_dom"/>
</dbReference>
<dbReference type="GO" id="GO:0006351">
    <property type="term" value="P:DNA-templated transcription"/>
    <property type="evidence" value="ECO:0007669"/>
    <property type="project" value="InterPro"/>
</dbReference>
<dbReference type="PROSITE" id="PS50048">
    <property type="entry name" value="ZN2_CY6_FUNGAL_2"/>
    <property type="match status" value="1"/>
</dbReference>
<dbReference type="GeneID" id="18259945"/>
<comment type="subcellular location">
    <subcellularLocation>
        <location evidence="1">Nucleus</location>
    </subcellularLocation>
</comment>
<dbReference type="GO" id="GO:0003677">
    <property type="term" value="F:DNA binding"/>
    <property type="evidence" value="ECO:0007669"/>
    <property type="project" value="InterPro"/>
</dbReference>
<dbReference type="GO" id="GO:0000981">
    <property type="term" value="F:DNA-binding transcription factor activity, RNA polymerase II-specific"/>
    <property type="evidence" value="ECO:0007669"/>
    <property type="project" value="InterPro"/>
</dbReference>
<protein>
    <recommendedName>
        <fullName evidence="4">Zn(2)-C6 fungal-type domain-containing protein</fullName>
    </recommendedName>
</protein>
<name>G0SD61_CHATD</name>
<dbReference type="OMA" id="NTWFTIV"/>
<dbReference type="OrthoDB" id="3862662at2759"/>
<dbReference type="EMBL" id="GL988045">
    <property type="protein sequence ID" value="EGS19281.1"/>
    <property type="molecule type" value="Genomic_DNA"/>
</dbReference>
<dbReference type="PANTHER" id="PTHR31001">
    <property type="entry name" value="UNCHARACTERIZED TRANSCRIPTIONAL REGULATORY PROTEIN"/>
    <property type="match status" value="1"/>
</dbReference>
<dbReference type="Pfam" id="PF04082">
    <property type="entry name" value="Fungal_trans"/>
    <property type="match status" value="1"/>
</dbReference>
<feature type="domain" description="Zn(2)-C6 fungal-type" evidence="4">
    <location>
        <begin position="26"/>
        <end position="58"/>
    </location>
</feature>
<dbReference type="GO" id="GO:0008270">
    <property type="term" value="F:zinc ion binding"/>
    <property type="evidence" value="ECO:0007669"/>
    <property type="project" value="InterPro"/>
</dbReference>
<dbReference type="SUPFAM" id="SSF57701">
    <property type="entry name" value="Zn2/Cys6 DNA-binding domain"/>
    <property type="match status" value="1"/>
</dbReference>
<organism evidence="6">
    <name type="scientific">Chaetomium thermophilum (strain DSM 1495 / CBS 144.50 / IMI 039719)</name>
    <name type="common">Thermochaetoides thermophila</name>
    <dbReference type="NCBI Taxonomy" id="759272"/>
    <lineage>
        <taxon>Eukaryota</taxon>
        <taxon>Fungi</taxon>
        <taxon>Dikarya</taxon>
        <taxon>Ascomycota</taxon>
        <taxon>Pezizomycotina</taxon>
        <taxon>Sordariomycetes</taxon>
        <taxon>Sordariomycetidae</taxon>
        <taxon>Sordariales</taxon>
        <taxon>Chaetomiaceae</taxon>
        <taxon>Thermochaetoides</taxon>
    </lineage>
</organism>
<evidence type="ECO:0000256" key="2">
    <source>
        <dbReference type="ARBA" id="ARBA00022723"/>
    </source>
</evidence>
<dbReference type="InterPro" id="IPR001138">
    <property type="entry name" value="Zn2Cys6_DnaBD"/>
</dbReference>
<accession>G0SD61</accession>
<keyword evidence="6" id="KW-1185">Reference proteome</keyword>
<keyword evidence="2" id="KW-0479">Metal-binding</keyword>
<dbReference type="Gene3D" id="4.10.240.10">
    <property type="entry name" value="Zn(2)-C6 fungal-type DNA-binding domain"/>
    <property type="match status" value="1"/>
</dbReference>
<dbReference type="Proteomes" id="UP000008066">
    <property type="component" value="Unassembled WGS sequence"/>
</dbReference>
<dbReference type="PANTHER" id="PTHR31001:SF88">
    <property type="entry name" value="TRANSCRIPTION FACTOR PDR3"/>
    <property type="match status" value="1"/>
</dbReference>
<keyword evidence="3" id="KW-0539">Nucleus</keyword>
<dbReference type="KEGG" id="cthr:CTHT_0059070"/>
<dbReference type="HOGENOM" id="CLU_574901_0_0_1"/>
<dbReference type="STRING" id="759272.G0SD61"/>
<dbReference type="PROSITE" id="PS00463">
    <property type="entry name" value="ZN2_CY6_FUNGAL_1"/>
    <property type="match status" value="1"/>
</dbReference>
<evidence type="ECO:0000313" key="6">
    <source>
        <dbReference type="Proteomes" id="UP000008066"/>
    </source>
</evidence>
<dbReference type="InterPro" id="IPR036864">
    <property type="entry name" value="Zn2-C6_fun-type_DNA-bd_sf"/>
</dbReference>
<proteinExistence type="predicted"/>